<dbReference type="SUPFAM" id="SSF81665">
    <property type="entry name" value="Calcium ATPase, transmembrane domain M"/>
    <property type="match status" value="1"/>
</dbReference>
<dbReference type="InterPro" id="IPR023298">
    <property type="entry name" value="ATPase_P-typ_TM_dom_sf"/>
</dbReference>
<feature type="transmembrane region" description="Helical" evidence="2">
    <location>
        <begin position="1347"/>
        <end position="1367"/>
    </location>
</feature>
<accession>A0ABD3PDP7</accession>
<feature type="transmembrane region" description="Helical" evidence="2">
    <location>
        <begin position="1277"/>
        <end position="1297"/>
    </location>
</feature>
<evidence type="ECO:0000313" key="3">
    <source>
        <dbReference type="EMBL" id="KAL3785326.1"/>
    </source>
</evidence>
<dbReference type="EMBL" id="JALLPJ020000698">
    <property type="protein sequence ID" value="KAL3785326.1"/>
    <property type="molecule type" value="Genomic_DNA"/>
</dbReference>
<feature type="transmembrane region" description="Helical" evidence="2">
    <location>
        <begin position="415"/>
        <end position="437"/>
    </location>
</feature>
<feature type="transmembrane region" description="Helical" evidence="2">
    <location>
        <begin position="1169"/>
        <end position="1188"/>
    </location>
</feature>
<evidence type="ECO:0000313" key="4">
    <source>
        <dbReference type="Proteomes" id="UP001530400"/>
    </source>
</evidence>
<protein>
    <recommendedName>
        <fullName evidence="5">Cation-transporting P-type ATPase C-terminal domain-containing protein</fullName>
    </recommendedName>
</protein>
<keyword evidence="4" id="KW-1185">Reference proteome</keyword>
<feature type="transmembrane region" description="Helical" evidence="2">
    <location>
        <begin position="1318"/>
        <end position="1335"/>
    </location>
</feature>
<feature type="transmembrane region" description="Helical" evidence="2">
    <location>
        <begin position="161"/>
        <end position="181"/>
    </location>
</feature>
<keyword evidence="2" id="KW-0472">Membrane</keyword>
<feature type="compositionally biased region" description="Polar residues" evidence="1">
    <location>
        <begin position="576"/>
        <end position="587"/>
    </location>
</feature>
<feature type="transmembrane region" description="Helical" evidence="2">
    <location>
        <begin position="130"/>
        <end position="149"/>
    </location>
</feature>
<dbReference type="Gene3D" id="1.20.1110.10">
    <property type="entry name" value="Calcium-transporting ATPase, transmembrane domain"/>
    <property type="match status" value="1"/>
</dbReference>
<dbReference type="PANTHER" id="PTHR13219">
    <property type="entry name" value="TRANSMEMBRANE PROTEIN 94"/>
    <property type="match status" value="1"/>
</dbReference>
<organism evidence="3 4">
    <name type="scientific">Cyclotella atomus</name>
    <dbReference type="NCBI Taxonomy" id="382360"/>
    <lineage>
        <taxon>Eukaryota</taxon>
        <taxon>Sar</taxon>
        <taxon>Stramenopiles</taxon>
        <taxon>Ochrophyta</taxon>
        <taxon>Bacillariophyta</taxon>
        <taxon>Coscinodiscophyceae</taxon>
        <taxon>Thalassiosirophycidae</taxon>
        <taxon>Stephanodiscales</taxon>
        <taxon>Stephanodiscaceae</taxon>
        <taxon>Cyclotella</taxon>
    </lineage>
</organism>
<evidence type="ECO:0008006" key="5">
    <source>
        <dbReference type="Google" id="ProtNLM"/>
    </source>
</evidence>
<evidence type="ECO:0000256" key="1">
    <source>
        <dbReference type="SAM" id="MobiDB-lite"/>
    </source>
</evidence>
<dbReference type="InterPro" id="IPR039720">
    <property type="entry name" value="TMEM94"/>
</dbReference>
<evidence type="ECO:0000256" key="2">
    <source>
        <dbReference type="SAM" id="Phobius"/>
    </source>
</evidence>
<feature type="transmembrane region" description="Helical" evidence="2">
    <location>
        <begin position="1135"/>
        <end position="1163"/>
    </location>
</feature>
<feature type="region of interest" description="Disordered" evidence="1">
    <location>
        <begin position="1"/>
        <end position="38"/>
    </location>
</feature>
<keyword evidence="2" id="KW-1133">Transmembrane helix</keyword>
<feature type="compositionally biased region" description="Acidic residues" evidence="1">
    <location>
        <begin position="566"/>
        <end position="575"/>
    </location>
</feature>
<dbReference type="Proteomes" id="UP001530400">
    <property type="component" value="Unassembled WGS sequence"/>
</dbReference>
<comment type="caution">
    <text evidence="3">The sequence shown here is derived from an EMBL/GenBank/DDBJ whole genome shotgun (WGS) entry which is preliminary data.</text>
</comment>
<sequence length="1412" mass="158167">MTSTSTPLPPNNGEETNHLTPRKNNSFKRRETHPKVDSRHYVCESELQQHEDDGMDQVYNPLHQDLNQQGTDTNSYNMQQNLAFESSDPLSWHEARRRLKCTLELWIKDEKNRISPSAIPNYRFLSLKNLDIILAILLCVAFVILSFTLPTQSDLPESFILMQRIAAVLFLVSSLASASILNRWARVRERDQSIERRRCVTSFLKEMECIQDETVSVEGSGGENRATDDVSISTDVIPRKNVEDVYSTYRLNNTKRSHGGNPSHPGAWHRIPTLLLVKGDHIALKVGDMCPAKCKSIKNEGSSMTVNAGERLTLDLLGDHHAKVPAGKSTVKADDDILMLANRVQIFEMLETPLESFLNKEDASVSSKLPQLIRQGQSVRAALLPAAFITFFFTSVILLARTYVMHQNFFASSVWTIPILAALCFLPITTPMFLFLLECIGTARILVTVHPWASNQKQSIEHNVYGEICLDGEMAKTPSWLVCRYIAATLQSRLQSSAHSVSKSLLTIPPASMHLLEKLGLVTAITLVDDELACEPYSTPQQLLIPSKDGGLKILDLCPAFSEDDEYSTDSDEIEQTNNHSSRSSTQFRRSLDVMANDLDSDDEDVYETRFAHSFSAPARSLRKRLKKRYNRKRSSPRVFSFGANKKNSQAYPLLDDADVQFEDPNWWQFLPSLKCIGLSCMLIESKEEGNYHLASKVLAHENPNPKVAFNILTSATPRISAEKKLLVNHLCLDRERSQLRVLARCIGFSTSPSDLGQKGDTSPFTVRRHLHIISSDLLRNRMKLKYHAMGLEESRNWSRLYTDADTIFVKDSRSGGDLVLTVGDARVVTSLSPDWWQGENSTISPLTASDRQIIIETQNNWMLSDLDVQAFSYAPLPYSADQKIGFGHDGDHVYLLDNSSNEQGAATGGFWSLVKNQIFLGLLGSSVRPRKEIEPLILASNDAGVSPRNMRRTKEIASQMGIDVAWNCAISLRPLDEGEDDLYRMTSNYADWDVNARLPHGVEDVKRHLEEVDNVPLLVSIYTDVTKKTTADMVNVFQDYHDTVLSVGLSHLPCNHEIFARADIAIGVDVFSEECLRGKSVTNANALFPAEISFIASISSHSSVFNLWGSRSTCRLVEIIRVGRASLEAASSSAMFFLSGLLSFGIFLMLCPCTASTVVATIPALEAFLYVQIILHGIGLSMAFTDGNKEQMTRVPQKNDSFKASMKWYWSLFLRTVSSSICSHLIYLVALGELVWALDPTFVEEHCLLNGYNRERTPLAAIIRCQELEQYSGMSIIAAGSISLASLALCNAVLSASFVFRTESIWSEPPWKQNHQWVGSVAMSVILVSVYLLGTLERGTMLMLPWYFYVMFALSPFLCLGISEMVKHADAKQDKRAVMMRRLQFETRLGMWSPKESTHIVEHANTRVDTS</sequence>
<proteinExistence type="predicted"/>
<reference evidence="3 4" key="1">
    <citation type="submission" date="2024-10" db="EMBL/GenBank/DDBJ databases">
        <title>Updated reference genomes for cyclostephanoid diatoms.</title>
        <authorList>
            <person name="Roberts W.R."/>
            <person name="Alverson A.J."/>
        </authorList>
    </citation>
    <scope>NUCLEOTIDE SEQUENCE [LARGE SCALE GENOMIC DNA]</scope>
    <source>
        <strain evidence="3 4">AJA010-31</strain>
    </source>
</reference>
<dbReference type="PANTHER" id="PTHR13219:SF6">
    <property type="entry name" value="TRANSMEMBRANE PROTEIN 94"/>
    <property type="match status" value="1"/>
</dbReference>
<feature type="transmembrane region" description="Helical" evidence="2">
    <location>
        <begin position="1209"/>
        <end position="1231"/>
    </location>
</feature>
<feature type="transmembrane region" description="Helical" evidence="2">
    <location>
        <begin position="381"/>
        <end position="403"/>
    </location>
</feature>
<feature type="region of interest" description="Disordered" evidence="1">
    <location>
        <begin position="566"/>
        <end position="587"/>
    </location>
</feature>
<keyword evidence="2" id="KW-0812">Transmembrane</keyword>
<name>A0ABD3PDP7_9STRA</name>
<gene>
    <name evidence="3" type="ORF">ACHAWO_008598</name>
</gene>